<dbReference type="PROSITE" id="PS50956">
    <property type="entry name" value="HTH_ASNC_2"/>
    <property type="match status" value="1"/>
</dbReference>
<proteinExistence type="predicted"/>
<evidence type="ECO:0000256" key="3">
    <source>
        <dbReference type="ARBA" id="ARBA00023163"/>
    </source>
</evidence>
<dbReference type="PANTHER" id="PTHR30154:SF53">
    <property type="entry name" value="HTH-TYPE TRANSCRIPTIONAL REGULATOR LRPC"/>
    <property type="match status" value="1"/>
</dbReference>
<gene>
    <name evidence="5" type="ORF">J5W02_00655</name>
</gene>
<dbReference type="EMBL" id="JAGFNZ010000001">
    <property type="protein sequence ID" value="MBW7571311.1"/>
    <property type="molecule type" value="Genomic_DNA"/>
</dbReference>
<evidence type="ECO:0000256" key="1">
    <source>
        <dbReference type="ARBA" id="ARBA00023015"/>
    </source>
</evidence>
<protein>
    <submittedName>
        <fullName evidence="5">Lrp/AsnC family transcriptional regulator</fullName>
    </submittedName>
</protein>
<name>A0ABS7DJM5_9FIRM</name>
<keyword evidence="3" id="KW-0804">Transcription</keyword>
<dbReference type="SMART" id="SM00344">
    <property type="entry name" value="HTH_ASNC"/>
    <property type="match status" value="1"/>
</dbReference>
<dbReference type="SUPFAM" id="SSF46785">
    <property type="entry name" value="Winged helix' DNA-binding domain"/>
    <property type="match status" value="1"/>
</dbReference>
<keyword evidence="6" id="KW-1185">Reference proteome</keyword>
<dbReference type="InterPro" id="IPR011991">
    <property type="entry name" value="ArsR-like_HTH"/>
</dbReference>
<keyword evidence="2" id="KW-0238">DNA-binding</keyword>
<dbReference type="CDD" id="cd00090">
    <property type="entry name" value="HTH_ARSR"/>
    <property type="match status" value="1"/>
</dbReference>
<accession>A0ABS7DJM5</accession>
<evidence type="ECO:0000256" key="2">
    <source>
        <dbReference type="ARBA" id="ARBA00023125"/>
    </source>
</evidence>
<dbReference type="InterPro" id="IPR036388">
    <property type="entry name" value="WH-like_DNA-bd_sf"/>
</dbReference>
<comment type="caution">
    <text evidence="5">The sequence shown here is derived from an EMBL/GenBank/DDBJ whole genome shotgun (WGS) entry which is preliminary data.</text>
</comment>
<dbReference type="Gene3D" id="1.10.10.10">
    <property type="entry name" value="Winged helix-like DNA-binding domain superfamily/Winged helix DNA-binding domain"/>
    <property type="match status" value="1"/>
</dbReference>
<evidence type="ECO:0000313" key="6">
    <source>
        <dbReference type="Proteomes" id="UP000719942"/>
    </source>
</evidence>
<dbReference type="InterPro" id="IPR019888">
    <property type="entry name" value="Tscrpt_reg_AsnC-like"/>
</dbReference>
<evidence type="ECO:0000313" key="5">
    <source>
        <dbReference type="EMBL" id="MBW7571311.1"/>
    </source>
</evidence>
<dbReference type="InterPro" id="IPR011008">
    <property type="entry name" value="Dimeric_a/b-barrel"/>
</dbReference>
<dbReference type="Proteomes" id="UP000719942">
    <property type="component" value="Unassembled WGS sequence"/>
</dbReference>
<dbReference type="Pfam" id="PF13404">
    <property type="entry name" value="HTH_AsnC-type"/>
    <property type="match status" value="1"/>
</dbReference>
<dbReference type="PANTHER" id="PTHR30154">
    <property type="entry name" value="LEUCINE-RESPONSIVE REGULATORY PROTEIN"/>
    <property type="match status" value="1"/>
</dbReference>
<dbReference type="Gene3D" id="3.30.70.920">
    <property type="match status" value="1"/>
</dbReference>
<dbReference type="PRINTS" id="PR00033">
    <property type="entry name" value="HTHASNC"/>
</dbReference>
<organism evidence="5 6">
    <name type="scientific">Caproiciproducens faecalis</name>
    <dbReference type="NCBI Taxonomy" id="2820301"/>
    <lineage>
        <taxon>Bacteria</taxon>
        <taxon>Bacillati</taxon>
        <taxon>Bacillota</taxon>
        <taxon>Clostridia</taxon>
        <taxon>Eubacteriales</taxon>
        <taxon>Acutalibacteraceae</taxon>
        <taxon>Caproiciproducens</taxon>
    </lineage>
</organism>
<dbReference type="InterPro" id="IPR019887">
    <property type="entry name" value="Tscrpt_reg_AsnC/Lrp_C"/>
</dbReference>
<dbReference type="RefSeq" id="WP_219964407.1">
    <property type="nucleotide sequence ID" value="NZ_JAGFNZ010000001.1"/>
</dbReference>
<keyword evidence="1" id="KW-0805">Transcription regulation</keyword>
<dbReference type="InterPro" id="IPR000485">
    <property type="entry name" value="AsnC-type_HTH_dom"/>
</dbReference>
<evidence type="ECO:0000259" key="4">
    <source>
        <dbReference type="PROSITE" id="PS50956"/>
    </source>
</evidence>
<dbReference type="InterPro" id="IPR036390">
    <property type="entry name" value="WH_DNA-bd_sf"/>
</dbReference>
<sequence length="152" mass="16926">MDKIDRKLIMLLQSNARISVKRLAQEVFLSAPAVSSRLERLEKLGVIAGYTATVDYVKLGYHILAFINLEVAPSEKVVFYPFIQQCPNVIECNCITGNYSMLIKVAFPSTIELDTFVGQLQQFGHTQTQIVFSTPVPHRGVAPVEDAEKSPL</sequence>
<reference evidence="5 6" key="1">
    <citation type="submission" date="2021-03" db="EMBL/GenBank/DDBJ databases">
        <title>Caproiciproducens sp. nov. isolated from feces of cow.</title>
        <authorList>
            <person name="Choi J.-Y."/>
        </authorList>
    </citation>
    <scope>NUCLEOTIDE SEQUENCE [LARGE SCALE GENOMIC DNA]</scope>
    <source>
        <strain evidence="5 6">AGMB10547</strain>
    </source>
</reference>
<dbReference type="SUPFAM" id="SSF54909">
    <property type="entry name" value="Dimeric alpha+beta barrel"/>
    <property type="match status" value="1"/>
</dbReference>
<feature type="domain" description="HTH asnC-type" evidence="4">
    <location>
        <begin position="1"/>
        <end position="62"/>
    </location>
</feature>
<dbReference type="Pfam" id="PF01037">
    <property type="entry name" value="AsnC_trans_reg"/>
    <property type="match status" value="1"/>
</dbReference>